<name>A0AAW2YJD3_9EUKA</name>
<dbReference type="Proteomes" id="UP001431209">
    <property type="component" value="Unassembled WGS sequence"/>
</dbReference>
<evidence type="ECO:0000313" key="3">
    <source>
        <dbReference type="EMBL" id="KAL0477118.1"/>
    </source>
</evidence>
<proteinExistence type="predicted"/>
<accession>A0AAW2YJD3</accession>
<gene>
    <name evidence="3" type="ORF">AKO1_005952</name>
</gene>
<reference evidence="3 4" key="1">
    <citation type="submission" date="2024-03" db="EMBL/GenBank/DDBJ databases">
        <title>The Acrasis kona genome and developmental transcriptomes reveal deep origins of eukaryotic multicellular pathways.</title>
        <authorList>
            <person name="Sheikh S."/>
            <person name="Fu C.-J."/>
            <person name="Brown M.W."/>
            <person name="Baldauf S.L."/>
        </authorList>
    </citation>
    <scope>NUCLEOTIDE SEQUENCE [LARGE SCALE GENOMIC DNA]</scope>
    <source>
        <strain evidence="3 4">ATCC MYA-3509</strain>
    </source>
</reference>
<feature type="transmembrane region" description="Helical" evidence="2">
    <location>
        <begin position="80"/>
        <end position="103"/>
    </location>
</feature>
<keyword evidence="2" id="KW-1133">Transmembrane helix</keyword>
<dbReference type="EMBL" id="JAOPGA020000144">
    <property type="protein sequence ID" value="KAL0477118.1"/>
    <property type="molecule type" value="Genomic_DNA"/>
</dbReference>
<evidence type="ECO:0000313" key="4">
    <source>
        <dbReference type="Proteomes" id="UP001431209"/>
    </source>
</evidence>
<evidence type="ECO:0000256" key="1">
    <source>
        <dbReference type="SAM" id="MobiDB-lite"/>
    </source>
</evidence>
<evidence type="ECO:0000256" key="2">
    <source>
        <dbReference type="SAM" id="Phobius"/>
    </source>
</evidence>
<feature type="compositionally biased region" description="Low complexity" evidence="1">
    <location>
        <begin position="11"/>
        <end position="27"/>
    </location>
</feature>
<protein>
    <submittedName>
        <fullName evidence="3">Uncharacterized protein</fullName>
    </submittedName>
</protein>
<keyword evidence="2" id="KW-0812">Transmembrane</keyword>
<keyword evidence="2" id="KW-0472">Membrane</keyword>
<feature type="region of interest" description="Disordered" evidence="1">
    <location>
        <begin position="1"/>
        <end position="27"/>
    </location>
</feature>
<sequence length="189" mass="20511">MVSDRDSIPQSSRESFSSNTNSTTSSTKGALVVPKINQVFGIFSMMICFGIGGAAIGVFASSGQKEDTSACRSTSIRGLLLAFGIAEVVVGCLNLTFVISSCIKAKVILQSKTRDFCLLSCKYLASIIPFALFIALTIILYRDNCKEVDVDLYKGASILIVSNWSIICGYFVCFCMTFMLGVFVDSRKY</sequence>
<feature type="transmembrane region" description="Helical" evidence="2">
    <location>
        <begin position="123"/>
        <end position="141"/>
    </location>
</feature>
<feature type="transmembrane region" description="Helical" evidence="2">
    <location>
        <begin position="39"/>
        <end position="60"/>
    </location>
</feature>
<comment type="caution">
    <text evidence="3">The sequence shown here is derived from an EMBL/GenBank/DDBJ whole genome shotgun (WGS) entry which is preliminary data.</text>
</comment>
<dbReference type="AlphaFoldDB" id="A0AAW2YJD3"/>
<keyword evidence="4" id="KW-1185">Reference proteome</keyword>
<feature type="transmembrane region" description="Helical" evidence="2">
    <location>
        <begin position="161"/>
        <end position="184"/>
    </location>
</feature>
<organism evidence="3 4">
    <name type="scientific">Acrasis kona</name>
    <dbReference type="NCBI Taxonomy" id="1008807"/>
    <lineage>
        <taxon>Eukaryota</taxon>
        <taxon>Discoba</taxon>
        <taxon>Heterolobosea</taxon>
        <taxon>Tetramitia</taxon>
        <taxon>Eutetramitia</taxon>
        <taxon>Acrasidae</taxon>
        <taxon>Acrasis</taxon>
    </lineage>
</organism>